<evidence type="ECO:0000313" key="2">
    <source>
        <dbReference type="EMBL" id="PLX60258.1"/>
    </source>
</evidence>
<dbReference type="InterPro" id="IPR025351">
    <property type="entry name" value="Pvc16_N"/>
</dbReference>
<proteinExistence type="predicted"/>
<dbReference type="AlphaFoldDB" id="A0A2N6CT09"/>
<sequence>MPDSSVIADVSATLQTVLTDAFSTLLPAPPPVAEIHDLQGNIATAPARMTLFLFEVVEDGTLRNRPPRRGVAPPDLTVQKPPMPLILRYLLTPWSGDRITDHRILGRALQVLYDGAVLSGPQLQGGLVGTSEAIKLKLAPLTLEERTRVWHAVQRPYRLSVTYDVRVINIDAIHTDTRVPVQSRALDASMGGAL</sequence>
<dbReference type="EMBL" id="PKUN01000025">
    <property type="protein sequence ID" value="PLX60258.1"/>
    <property type="molecule type" value="Genomic_DNA"/>
</dbReference>
<reference evidence="2 3" key="1">
    <citation type="submission" date="2017-11" db="EMBL/GenBank/DDBJ databases">
        <title>Genome-resolved metagenomics identifies genetic mobility, metabolic interactions, and unexpected diversity in perchlorate-reducing communities.</title>
        <authorList>
            <person name="Barnum T.P."/>
            <person name="Figueroa I.A."/>
            <person name="Carlstrom C.I."/>
            <person name="Lucas L.N."/>
            <person name="Engelbrektson A.L."/>
            <person name="Coates J.D."/>
        </authorList>
    </citation>
    <scope>NUCLEOTIDE SEQUENCE [LARGE SCALE GENOMIC DNA]</scope>
    <source>
        <strain evidence="2">BM301</strain>
    </source>
</reference>
<dbReference type="RefSeq" id="WP_273440509.1">
    <property type="nucleotide sequence ID" value="NZ_PKUN01000025.1"/>
</dbReference>
<evidence type="ECO:0000313" key="3">
    <source>
        <dbReference type="Proteomes" id="UP000235015"/>
    </source>
</evidence>
<accession>A0A2N6CT09</accession>
<organism evidence="2 3">
    <name type="scientific">Sedimenticola selenatireducens</name>
    <dbReference type="NCBI Taxonomy" id="191960"/>
    <lineage>
        <taxon>Bacteria</taxon>
        <taxon>Pseudomonadati</taxon>
        <taxon>Pseudomonadota</taxon>
        <taxon>Gammaproteobacteria</taxon>
        <taxon>Chromatiales</taxon>
        <taxon>Sedimenticolaceae</taxon>
        <taxon>Sedimenticola</taxon>
    </lineage>
</organism>
<evidence type="ECO:0000259" key="1">
    <source>
        <dbReference type="Pfam" id="PF14065"/>
    </source>
</evidence>
<name>A0A2N6CT09_9GAMM</name>
<dbReference type="Pfam" id="PF14065">
    <property type="entry name" value="Pvc16_N"/>
    <property type="match status" value="1"/>
</dbReference>
<dbReference type="Proteomes" id="UP000235015">
    <property type="component" value="Unassembled WGS sequence"/>
</dbReference>
<protein>
    <submittedName>
        <fullName evidence="2">DUF4255 domain-containing protein</fullName>
    </submittedName>
</protein>
<feature type="domain" description="Pvc16 N-terminal" evidence="1">
    <location>
        <begin position="9"/>
        <end position="182"/>
    </location>
</feature>
<gene>
    <name evidence="2" type="ORF">C0630_15785</name>
</gene>
<comment type="caution">
    <text evidence="2">The sequence shown here is derived from an EMBL/GenBank/DDBJ whole genome shotgun (WGS) entry which is preliminary data.</text>
</comment>